<dbReference type="InterPro" id="IPR011701">
    <property type="entry name" value="MFS"/>
</dbReference>
<dbReference type="FunFam" id="1.20.1250.20:FF:000064">
    <property type="entry name" value="MFS allantoate transporter"/>
    <property type="match status" value="1"/>
</dbReference>
<dbReference type="PROSITE" id="PS50850">
    <property type="entry name" value="MFS"/>
    <property type="match status" value="1"/>
</dbReference>
<dbReference type="SUPFAM" id="SSF103473">
    <property type="entry name" value="MFS general substrate transporter"/>
    <property type="match status" value="1"/>
</dbReference>
<sequence>PVMDEFKGVKEPSKTKNDTTDFEKGEVLDKTADLGLQFLEKNGPVEFTWREERAVLWKIDLYLLPILMLTFGLQYLDKVTISYAAVYNMKKDLNLVGQEYSWANSIFYFGYLVGEFPANYLLQKLPIGKFSAGCIFIWGALVMLCAVTNNFASLAALRFLMGFFEAGIPPCWIYITSMFYKKSEQGLRCTAWYFMVGVAAIVGGLLGYGVGHTHTAVKQWQFVFLICGGFTVLWAFVIYFFLPDSPLQAYFLTEKEKSIAVERLRENRTGIKSTEIKWDQAREALADPQVWLFALWSGISQILNIGGSFLPLIIQDMGFTGLQTTLLTLPVGGVECVAMVVAGGLSSYFGRGRTIIMFAVACPTLVGAVLLERLPLSSTWARATGVWLLLCIPASYAIMLSLIASNVAGTTKKVTTTLLCFVFFCVGNIVSPQLFLSTEAPTYGTAMRSMLVAMALTQLTTLLLGVYYVYENRRRDKLLSQAPQDVIISATVCNEEFRDRTDKQDYLRFRYEW</sequence>
<reference evidence="11" key="1">
    <citation type="submission" date="2019-06" db="EMBL/GenBank/DDBJ databases">
        <authorList>
            <person name="Broberg M."/>
        </authorList>
    </citation>
    <scope>NUCLEOTIDE SEQUENCE [LARGE SCALE GENOMIC DNA]</scope>
</reference>
<proteinExistence type="inferred from homology"/>
<name>A0A9N9Y6G2_9HYPO</name>
<feature type="transmembrane region" description="Helical" evidence="8">
    <location>
        <begin position="134"/>
        <end position="153"/>
    </location>
</feature>
<feature type="non-terminal residue" evidence="10">
    <location>
        <position position="513"/>
    </location>
</feature>
<feature type="domain" description="Major facilitator superfamily (MFS) profile" evidence="9">
    <location>
        <begin position="63"/>
        <end position="473"/>
    </location>
</feature>
<keyword evidence="2" id="KW-0813">Transport</keyword>
<evidence type="ECO:0000256" key="3">
    <source>
        <dbReference type="ARBA" id="ARBA00022692"/>
    </source>
</evidence>
<dbReference type="EMBL" id="CABFNO020001553">
    <property type="protein sequence ID" value="CAH0000073.1"/>
    <property type="molecule type" value="Genomic_DNA"/>
</dbReference>
<evidence type="ECO:0000313" key="10">
    <source>
        <dbReference type="EMBL" id="CAH0000073.1"/>
    </source>
</evidence>
<evidence type="ECO:0000256" key="1">
    <source>
        <dbReference type="ARBA" id="ARBA00004141"/>
    </source>
</evidence>
<evidence type="ECO:0000313" key="11">
    <source>
        <dbReference type="Proteomes" id="UP000754883"/>
    </source>
</evidence>
<feature type="transmembrane region" description="Helical" evidence="8">
    <location>
        <begin position="159"/>
        <end position="180"/>
    </location>
</feature>
<gene>
    <name evidence="10" type="ORF">CBYS24578_00002913</name>
</gene>
<keyword evidence="3 8" id="KW-0812">Transmembrane</keyword>
<dbReference type="Gene3D" id="1.20.1250.20">
    <property type="entry name" value="MFS general substrate transporter like domains"/>
    <property type="match status" value="2"/>
</dbReference>
<dbReference type="InterPro" id="IPR020846">
    <property type="entry name" value="MFS_dom"/>
</dbReference>
<keyword evidence="11" id="KW-1185">Reference proteome</keyword>
<evidence type="ECO:0000256" key="2">
    <source>
        <dbReference type="ARBA" id="ARBA00022448"/>
    </source>
</evidence>
<dbReference type="PANTHER" id="PTHR43791:SF70">
    <property type="entry name" value="MAJOR FACILITATOR SUPERFAMILY (MFS) PROFILE DOMAIN-CONTAINING PROTEIN"/>
    <property type="match status" value="1"/>
</dbReference>
<dbReference type="OrthoDB" id="6730379at2759"/>
<evidence type="ECO:0000256" key="7">
    <source>
        <dbReference type="SAM" id="MobiDB-lite"/>
    </source>
</evidence>
<protein>
    <recommendedName>
        <fullName evidence="9">Major facilitator superfamily (MFS) profile domain-containing protein</fullName>
    </recommendedName>
</protein>
<dbReference type="Proteomes" id="UP000754883">
    <property type="component" value="Unassembled WGS sequence"/>
</dbReference>
<evidence type="ECO:0000256" key="8">
    <source>
        <dbReference type="SAM" id="Phobius"/>
    </source>
</evidence>
<evidence type="ECO:0000259" key="9">
    <source>
        <dbReference type="PROSITE" id="PS50850"/>
    </source>
</evidence>
<comment type="similarity">
    <text evidence="6">Belongs to the major facilitator superfamily. Allantoate permease family.</text>
</comment>
<feature type="transmembrane region" description="Helical" evidence="8">
    <location>
        <begin position="355"/>
        <end position="374"/>
    </location>
</feature>
<comment type="subcellular location">
    <subcellularLocation>
        <location evidence="1">Membrane</location>
        <topology evidence="1">Multi-pass membrane protein</topology>
    </subcellularLocation>
</comment>
<dbReference type="InterPro" id="IPR036259">
    <property type="entry name" value="MFS_trans_sf"/>
</dbReference>
<evidence type="ECO:0000256" key="6">
    <source>
        <dbReference type="ARBA" id="ARBA00037968"/>
    </source>
</evidence>
<feature type="transmembrane region" description="Helical" evidence="8">
    <location>
        <begin position="59"/>
        <end position="76"/>
    </location>
</feature>
<keyword evidence="4 8" id="KW-1133">Transmembrane helix</keyword>
<dbReference type="PANTHER" id="PTHR43791">
    <property type="entry name" value="PERMEASE-RELATED"/>
    <property type="match status" value="1"/>
</dbReference>
<organism evidence="10 11">
    <name type="scientific">Clonostachys byssicola</name>
    <dbReference type="NCBI Taxonomy" id="160290"/>
    <lineage>
        <taxon>Eukaryota</taxon>
        <taxon>Fungi</taxon>
        <taxon>Dikarya</taxon>
        <taxon>Ascomycota</taxon>
        <taxon>Pezizomycotina</taxon>
        <taxon>Sordariomycetes</taxon>
        <taxon>Hypocreomycetidae</taxon>
        <taxon>Hypocreales</taxon>
        <taxon>Bionectriaceae</taxon>
        <taxon>Clonostachys</taxon>
    </lineage>
</organism>
<comment type="caution">
    <text evidence="10">The sequence shown here is derived from an EMBL/GenBank/DDBJ whole genome shotgun (WGS) entry which is preliminary data.</text>
</comment>
<feature type="transmembrane region" description="Helical" evidence="8">
    <location>
        <begin position="386"/>
        <end position="404"/>
    </location>
</feature>
<feature type="transmembrane region" description="Helical" evidence="8">
    <location>
        <begin position="326"/>
        <end position="348"/>
    </location>
</feature>
<feature type="transmembrane region" description="Helical" evidence="8">
    <location>
        <begin position="192"/>
        <end position="210"/>
    </location>
</feature>
<reference evidence="10 11" key="2">
    <citation type="submission" date="2021-10" db="EMBL/GenBank/DDBJ databases">
        <authorList>
            <person name="Piombo E."/>
        </authorList>
    </citation>
    <scope>NUCLEOTIDE SEQUENCE [LARGE SCALE GENOMIC DNA]</scope>
</reference>
<accession>A0A9N9Y6G2</accession>
<dbReference type="GO" id="GO:0016020">
    <property type="term" value="C:membrane"/>
    <property type="evidence" value="ECO:0007669"/>
    <property type="project" value="UniProtKB-SubCell"/>
</dbReference>
<keyword evidence="5 8" id="KW-0472">Membrane</keyword>
<dbReference type="AlphaFoldDB" id="A0A9N9Y6G2"/>
<evidence type="ECO:0000256" key="5">
    <source>
        <dbReference type="ARBA" id="ARBA00023136"/>
    </source>
</evidence>
<feature type="transmembrane region" description="Helical" evidence="8">
    <location>
        <begin position="222"/>
        <end position="242"/>
    </location>
</feature>
<dbReference type="Pfam" id="PF07690">
    <property type="entry name" value="MFS_1"/>
    <property type="match status" value="1"/>
</dbReference>
<evidence type="ECO:0000256" key="4">
    <source>
        <dbReference type="ARBA" id="ARBA00022989"/>
    </source>
</evidence>
<feature type="transmembrane region" description="Helical" evidence="8">
    <location>
        <begin position="447"/>
        <end position="470"/>
    </location>
</feature>
<dbReference type="GO" id="GO:0022857">
    <property type="term" value="F:transmembrane transporter activity"/>
    <property type="evidence" value="ECO:0007669"/>
    <property type="project" value="InterPro"/>
</dbReference>
<feature type="transmembrane region" description="Helical" evidence="8">
    <location>
        <begin position="416"/>
        <end position="435"/>
    </location>
</feature>
<feature type="region of interest" description="Disordered" evidence="7">
    <location>
        <begin position="1"/>
        <end position="21"/>
    </location>
</feature>